<protein>
    <submittedName>
        <fullName evidence="2">Uncharacterized protein</fullName>
    </submittedName>
</protein>
<accession>A0A7C8ZHI9</accession>
<feature type="transmembrane region" description="Helical" evidence="1">
    <location>
        <begin position="23"/>
        <end position="41"/>
    </location>
</feature>
<feature type="transmembrane region" description="Helical" evidence="1">
    <location>
        <begin position="61"/>
        <end position="82"/>
    </location>
</feature>
<organism evidence="2">
    <name type="scientific">Opuntia streptacantha</name>
    <name type="common">Prickly pear cactus</name>
    <name type="synonym">Opuntia cardona</name>
    <dbReference type="NCBI Taxonomy" id="393608"/>
    <lineage>
        <taxon>Eukaryota</taxon>
        <taxon>Viridiplantae</taxon>
        <taxon>Streptophyta</taxon>
        <taxon>Embryophyta</taxon>
        <taxon>Tracheophyta</taxon>
        <taxon>Spermatophyta</taxon>
        <taxon>Magnoliopsida</taxon>
        <taxon>eudicotyledons</taxon>
        <taxon>Gunneridae</taxon>
        <taxon>Pentapetalae</taxon>
        <taxon>Caryophyllales</taxon>
        <taxon>Cactineae</taxon>
        <taxon>Cactaceae</taxon>
        <taxon>Opuntioideae</taxon>
        <taxon>Opuntia</taxon>
    </lineage>
</organism>
<dbReference type="AlphaFoldDB" id="A0A7C8ZHI9"/>
<evidence type="ECO:0000256" key="1">
    <source>
        <dbReference type="SAM" id="Phobius"/>
    </source>
</evidence>
<proteinExistence type="predicted"/>
<name>A0A7C8ZHI9_OPUST</name>
<keyword evidence="1" id="KW-1133">Transmembrane helix</keyword>
<evidence type="ECO:0000313" key="2">
    <source>
        <dbReference type="EMBL" id="MBA4642471.1"/>
    </source>
</evidence>
<reference evidence="2" key="2">
    <citation type="submission" date="2020-07" db="EMBL/GenBank/DDBJ databases">
        <authorList>
            <person name="Vera ALvarez R."/>
            <person name="Arias-Moreno D.M."/>
            <person name="Jimenez-Jacinto V."/>
            <person name="Jimenez-Bremont J.F."/>
            <person name="Swaminathan K."/>
            <person name="Moose S.P."/>
            <person name="Guerrero-Gonzalez M.L."/>
            <person name="Marino-Ramirez L."/>
            <person name="Landsman D."/>
            <person name="Rodriguez-Kessler M."/>
            <person name="Delgado-Sanchez P."/>
        </authorList>
    </citation>
    <scope>NUCLEOTIDE SEQUENCE</scope>
    <source>
        <tissue evidence="2">Cladode</tissue>
    </source>
</reference>
<dbReference type="EMBL" id="GISG01128706">
    <property type="protein sequence ID" value="MBA4642471.1"/>
    <property type="molecule type" value="Transcribed_RNA"/>
</dbReference>
<keyword evidence="1" id="KW-0812">Transmembrane</keyword>
<keyword evidence="1" id="KW-0472">Membrane</keyword>
<sequence length="132" mass="15056">MSWWICSSIESQRRPKKRRKRKLLSPLITELLTTVLQLFPVTNGLRKFPRVSGLLQRCLPLLQFLLFLVLSGLLLPLQLPLVAMVGMKLLLLCQPGGNEPALFQQLTVTGPIHDDDFTMLQFSKHLSYVVFV</sequence>
<reference evidence="2" key="1">
    <citation type="journal article" date="2013" name="J. Plant Res.">
        <title>Effect of fungi and light on seed germination of three Opuntia species from semiarid lands of central Mexico.</title>
        <authorList>
            <person name="Delgado-Sanchez P."/>
            <person name="Jimenez-Bremont J.F."/>
            <person name="Guerrero-Gonzalez Mde L."/>
            <person name="Flores J."/>
        </authorList>
    </citation>
    <scope>NUCLEOTIDE SEQUENCE</scope>
    <source>
        <tissue evidence="2">Cladode</tissue>
    </source>
</reference>